<evidence type="ECO:0000313" key="10">
    <source>
        <dbReference type="Proteomes" id="UP000502657"/>
    </source>
</evidence>
<name>A0ABX6NX03_AERME</name>
<accession>A0ABX6NX03</accession>
<feature type="signal peptide" evidence="7">
    <location>
        <begin position="1"/>
        <end position="26"/>
    </location>
</feature>
<keyword evidence="10" id="KW-1185">Reference proteome</keyword>
<dbReference type="Pfam" id="PF13354">
    <property type="entry name" value="Beta-lactamase2"/>
    <property type="match status" value="1"/>
</dbReference>
<dbReference type="EC" id="3.5.2.6" evidence="3 6"/>
<evidence type="ECO:0000256" key="1">
    <source>
        <dbReference type="ARBA" id="ARBA00001526"/>
    </source>
</evidence>
<dbReference type="Gene3D" id="3.40.710.10">
    <property type="entry name" value="DD-peptidase/beta-lactamase superfamily"/>
    <property type="match status" value="1"/>
</dbReference>
<keyword evidence="5 6" id="KW-0046">Antibiotic resistance</keyword>
<keyword evidence="4 6" id="KW-0378">Hydrolase</keyword>
<feature type="chain" id="PRO_5046051558" description="Beta-lactamase" evidence="7">
    <location>
        <begin position="27"/>
        <end position="287"/>
    </location>
</feature>
<dbReference type="InterPro" id="IPR000871">
    <property type="entry name" value="Beta-lactam_class-A"/>
</dbReference>
<evidence type="ECO:0000256" key="5">
    <source>
        <dbReference type="ARBA" id="ARBA00023251"/>
    </source>
</evidence>
<proteinExistence type="inferred from homology"/>
<sequence length="287" mass="31570">MKISMSSLRTTLLASSIILLSPSAFASALEEKVNFFEKQGWRVGVTVLDTKSGEHESINGDQRFHFNSTIKALACANVLEKVDKGQLTLNDSFILKESDIVTHSPVAKKLVGKRFTLGDACEATLTYSDNTSANYAISSVGGPAGLTSFMRSMGDNVLRSDRYEPELTKNIEYDIRDTTTTDAMALSLKKLLLQDVLSTESRAQLKQWMMGNRVADDLLRASLPKGWSIADRSGASDYGVRGIISMVWSETQHPIVITMYVRKEGSSIHERDKVIADIGSVIFGAYQ</sequence>
<dbReference type="PANTHER" id="PTHR35333">
    <property type="entry name" value="BETA-LACTAMASE"/>
    <property type="match status" value="1"/>
</dbReference>
<evidence type="ECO:0000313" key="9">
    <source>
        <dbReference type="EMBL" id="QJT39927.1"/>
    </source>
</evidence>
<dbReference type="PANTHER" id="PTHR35333:SF3">
    <property type="entry name" value="BETA-LACTAMASE-TYPE TRANSPEPTIDASE FOLD CONTAINING PROTEIN"/>
    <property type="match status" value="1"/>
</dbReference>
<dbReference type="PROSITE" id="PS00146">
    <property type="entry name" value="BETA_LACTAMASE_A"/>
    <property type="match status" value="1"/>
</dbReference>
<comment type="catalytic activity">
    <reaction evidence="1 6">
        <text>a beta-lactam + H2O = a substituted beta-amino acid</text>
        <dbReference type="Rhea" id="RHEA:20401"/>
        <dbReference type="ChEBI" id="CHEBI:15377"/>
        <dbReference type="ChEBI" id="CHEBI:35627"/>
        <dbReference type="ChEBI" id="CHEBI:140347"/>
        <dbReference type="EC" id="3.5.2.6"/>
    </reaction>
</comment>
<dbReference type="InterPro" id="IPR045155">
    <property type="entry name" value="Beta-lactam_cat"/>
</dbReference>
<dbReference type="SUPFAM" id="SSF56601">
    <property type="entry name" value="beta-lactamase/transpeptidase-like"/>
    <property type="match status" value="1"/>
</dbReference>
<gene>
    <name evidence="9" type="primary">bla</name>
    <name evidence="9" type="ORF">E4188_16430</name>
</gene>
<feature type="domain" description="Beta-lactamase class A catalytic" evidence="8">
    <location>
        <begin position="44"/>
        <end position="260"/>
    </location>
</feature>
<dbReference type="InterPro" id="IPR012338">
    <property type="entry name" value="Beta-lactam/transpept-like"/>
</dbReference>
<comment type="similarity">
    <text evidence="2 6">Belongs to the class-A beta-lactamase family.</text>
</comment>
<evidence type="ECO:0000256" key="2">
    <source>
        <dbReference type="ARBA" id="ARBA00009009"/>
    </source>
</evidence>
<evidence type="ECO:0000256" key="7">
    <source>
        <dbReference type="SAM" id="SignalP"/>
    </source>
</evidence>
<reference evidence="9 10" key="1">
    <citation type="submission" date="2019-03" db="EMBL/GenBank/DDBJ databases">
        <title>Novel transposon Tn6433 accelerates the dissemination of tet(E) in Aeromonas from aerobic biofilm under oxytetracycline stress.</title>
        <authorList>
            <person name="Shi Y."/>
            <person name="Tian Z."/>
            <person name="Zhang Y."/>
            <person name="Zhang H."/>
            <person name="Yang M."/>
        </authorList>
    </citation>
    <scope>NUCLEOTIDE SEQUENCE [LARGE SCALE GENOMIC DNA]</scope>
    <source>
        <strain evidence="9 10">R50-22</strain>
    </source>
</reference>
<evidence type="ECO:0000256" key="3">
    <source>
        <dbReference type="ARBA" id="ARBA00012865"/>
    </source>
</evidence>
<dbReference type="Proteomes" id="UP000502657">
    <property type="component" value="Chromosome"/>
</dbReference>
<evidence type="ECO:0000256" key="6">
    <source>
        <dbReference type="RuleBase" id="RU361140"/>
    </source>
</evidence>
<evidence type="ECO:0000259" key="8">
    <source>
        <dbReference type="Pfam" id="PF13354"/>
    </source>
</evidence>
<dbReference type="EMBL" id="CP038448">
    <property type="protein sequence ID" value="QJT39927.1"/>
    <property type="molecule type" value="Genomic_DNA"/>
</dbReference>
<evidence type="ECO:0000256" key="4">
    <source>
        <dbReference type="ARBA" id="ARBA00022801"/>
    </source>
</evidence>
<keyword evidence="7" id="KW-0732">Signal</keyword>
<protein>
    <recommendedName>
        <fullName evidence="3 6">Beta-lactamase</fullName>
        <ecNumber evidence="3 6">3.5.2.6</ecNumber>
    </recommendedName>
</protein>
<organism evidence="9 10">
    <name type="scientific">Aeromonas media</name>
    <dbReference type="NCBI Taxonomy" id="651"/>
    <lineage>
        <taxon>Bacteria</taxon>
        <taxon>Pseudomonadati</taxon>
        <taxon>Pseudomonadota</taxon>
        <taxon>Gammaproteobacteria</taxon>
        <taxon>Aeromonadales</taxon>
        <taxon>Aeromonadaceae</taxon>
        <taxon>Aeromonas</taxon>
    </lineage>
</organism>
<dbReference type="InterPro" id="IPR023650">
    <property type="entry name" value="Beta-lactam_class-A_AS"/>
</dbReference>
<dbReference type="PRINTS" id="PR00118">
    <property type="entry name" value="BLACTAMASEA"/>
</dbReference>
<dbReference type="NCBIfam" id="NF033103">
    <property type="entry name" value="bla_class_A"/>
    <property type="match status" value="1"/>
</dbReference>